<feature type="chain" id="PRO_5027618377" evidence="1">
    <location>
        <begin position="25"/>
        <end position="244"/>
    </location>
</feature>
<feature type="signal peptide" evidence="1">
    <location>
        <begin position="1"/>
        <end position="24"/>
    </location>
</feature>
<organism evidence="2">
    <name type="scientific">Oceanithermus profundus</name>
    <dbReference type="NCBI Taxonomy" id="187137"/>
    <lineage>
        <taxon>Bacteria</taxon>
        <taxon>Thermotogati</taxon>
        <taxon>Deinococcota</taxon>
        <taxon>Deinococci</taxon>
        <taxon>Thermales</taxon>
        <taxon>Thermaceae</taxon>
        <taxon>Oceanithermus</taxon>
    </lineage>
</organism>
<dbReference type="SUPFAM" id="SSF49899">
    <property type="entry name" value="Concanavalin A-like lectins/glucanases"/>
    <property type="match status" value="1"/>
</dbReference>
<dbReference type="AlphaFoldDB" id="A0A7C4V6S1"/>
<dbReference type="Proteomes" id="UP000885759">
    <property type="component" value="Unassembled WGS sequence"/>
</dbReference>
<comment type="caution">
    <text evidence="2">The sequence shown here is derived from an EMBL/GenBank/DDBJ whole genome shotgun (WGS) entry which is preliminary data.</text>
</comment>
<dbReference type="PROSITE" id="PS51257">
    <property type="entry name" value="PROKAR_LIPOPROTEIN"/>
    <property type="match status" value="1"/>
</dbReference>
<accession>A0A7C4V6S1</accession>
<protein>
    <submittedName>
        <fullName evidence="2">Uncharacterized protein</fullName>
    </submittedName>
</protein>
<dbReference type="InterPro" id="IPR013320">
    <property type="entry name" value="ConA-like_dom_sf"/>
</dbReference>
<gene>
    <name evidence="2" type="ORF">ENK37_05265</name>
</gene>
<name>A0A7C4V6S1_9DEIN</name>
<keyword evidence="1" id="KW-0732">Signal</keyword>
<reference evidence="2" key="1">
    <citation type="journal article" date="2020" name="mSystems">
        <title>Genome- and Community-Level Interaction Insights into Carbon Utilization and Element Cycling Functions of Hydrothermarchaeota in Hydrothermal Sediment.</title>
        <authorList>
            <person name="Zhou Z."/>
            <person name="Liu Y."/>
            <person name="Xu W."/>
            <person name="Pan J."/>
            <person name="Luo Z.H."/>
            <person name="Li M."/>
        </authorList>
    </citation>
    <scope>NUCLEOTIDE SEQUENCE [LARGE SCALE GENOMIC DNA]</scope>
    <source>
        <strain evidence="2">HyVt-570</strain>
    </source>
</reference>
<evidence type="ECO:0000313" key="2">
    <source>
        <dbReference type="EMBL" id="HGY09449.1"/>
    </source>
</evidence>
<sequence length="244" mass="27230">MKRLGLLGLLALVLAACFPNPVDVAVDRAIDTGIERMAFKVLPQNDLPFQDDFEGYPVGSMLLRAAPHDYRVWDEGEAETPVYVVETTGPEGRVEHAAAVEYPEVDEGRRHALTTGADGWADYRVEMVFKTRDNPWWAYTHIGTHGRRALVLKVHSRAAYLYKEVAGERTLVARRDLSQTYNDGDWHVLTAEVRPGALTLRVDGEVLVDYQDAGPAFYGGGFGVQANWRGSRFVISRWAFAPLP</sequence>
<dbReference type="EMBL" id="DRPZ01000140">
    <property type="protein sequence ID" value="HGY09449.1"/>
    <property type="molecule type" value="Genomic_DNA"/>
</dbReference>
<evidence type="ECO:0000256" key="1">
    <source>
        <dbReference type="SAM" id="SignalP"/>
    </source>
</evidence>
<dbReference type="Gene3D" id="2.60.120.560">
    <property type="entry name" value="Exo-inulinase, domain 1"/>
    <property type="match status" value="1"/>
</dbReference>
<proteinExistence type="predicted"/>